<dbReference type="InParanoid" id="A0A067MVG6"/>
<organism evidence="3 4">
    <name type="scientific">Botryobasidium botryosum (strain FD-172 SS1)</name>
    <dbReference type="NCBI Taxonomy" id="930990"/>
    <lineage>
        <taxon>Eukaryota</taxon>
        <taxon>Fungi</taxon>
        <taxon>Dikarya</taxon>
        <taxon>Basidiomycota</taxon>
        <taxon>Agaricomycotina</taxon>
        <taxon>Agaricomycetes</taxon>
        <taxon>Cantharellales</taxon>
        <taxon>Botryobasidiaceae</taxon>
        <taxon>Botryobasidium</taxon>
    </lineage>
</organism>
<dbReference type="Proteomes" id="UP000027195">
    <property type="component" value="Unassembled WGS sequence"/>
</dbReference>
<dbReference type="EMBL" id="KL198030">
    <property type="protein sequence ID" value="KDQ15822.1"/>
    <property type="molecule type" value="Genomic_DNA"/>
</dbReference>
<feature type="region of interest" description="Disordered" evidence="1">
    <location>
        <begin position="124"/>
        <end position="148"/>
    </location>
</feature>
<dbReference type="Gene3D" id="1.10.510.10">
    <property type="entry name" value="Transferase(Phosphotransferase) domain 1"/>
    <property type="match status" value="1"/>
</dbReference>
<keyword evidence="4" id="KW-1185">Reference proteome</keyword>
<dbReference type="GO" id="GO:0004674">
    <property type="term" value="F:protein serine/threonine kinase activity"/>
    <property type="evidence" value="ECO:0007669"/>
    <property type="project" value="TreeGrafter"/>
</dbReference>
<accession>A0A067MVG6</accession>
<dbReference type="STRING" id="930990.A0A067MVG6"/>
<proteinExistence type="predicted"/>
<dbReference type="GO" id="GO:0005524">
    <property type="term" value="F:ATP binding"/>
    <property type="evidence" value="ECO:0007669"/>
    <property type="project" value="InterPro"/>
</dbReference>
<evidence type="ECO:0000313" key="4">
    <source>
        <dbReference type="Proteomes" id="UP000027195"/>
    </source>
</evidence>
<dbReference type="PANTHER" id="PTHR44329">
    <property type="entry name" value="SERINE/THREONINE-PROTEIN KINASE TNNI3K-RELATED"/>
    <property type="match status" value="1"/>
</dbReference>
<feature type="domain" description="Protein kinase" evidence="2">
    <location>
        <begin position="213"/>
        <end position="485"/>
    </location>
</feature>
<dbReference type="OrthoDB" id="4062651at2759"/>
<evidence type="ECO:0000313" key="3">
    <source>
        <dbReference type="EMBL" id="KDQ15822.1"/>
    </source>
</evidence>
<dbReference type="HOGENOM" id="CLU_533147_0_0_1"/>
<evidence type="ECO:0000259" key="2">
    <source>
        <dbReference type="PROSITE" id="PS50011"/>
    </source>
</evidence>
<dbReference type="InterPro" id="IPR001245">
    <property type="entry name" value="Ser-Thr/Tyr_kinase_cat_dom"/>
</dbReference>
<dbReference type="PANTHER" id="PTHR44329:SF214">
    <property type="entry name" value="PROTEIN KINASE DOMAIN-CONTAINING PROTEIN"/>
    <property type="match status" value="1"/>
</dbReference>
<dbReference type="SUPFAM" id="SSF56112">
    <property type="entry name" value="Protein kinase-like (PK-like)"/>
    <property type="match status" value="1"/>
</dbReference>
<gene>
    <name evidence="3" type="ORF">BOTBODRAFT_65126</name>
</gene>
<dbReference type="AlphaFoldDB" id="A0A067MVG6"/>
<reference evidence="4" key="1">
    <citation type="journal article" date="2014" name="Proc. Natl. Acad. Sci. U.S.A.">
        <title>Extensive sampling of basidiomycete genomes demonstrates inadequacy of the white-rot/brown-rot paradigm for wood decay fungi.</title>
        <authorList>
            <person name="Riley R."/>
            <person name="Salamov A.A."/>
            <person name="Brown D.W."/>
            <person name="Nagy L.G."/>
            <person name="Floudas D."/>
            <person name="Held B.W."/>
            <person name="Levasseur A."/>
            <person name="Lombard V."/>
            <person name="Morin E."/>
            <person name="Otillar R."/>
            <person name="Lindquist E.A."/>
            <person name="Sun H."/>
            <person name="LaButti K.M."/>
            <person name="Schmutz J."/>
            <person name="Jabbour D."/>
            <person name="Luo H."/>
            <person name="Baker S.E."/>
            <person name="Pisabarro A.G."/>
            <person name="Walton J.D."/>
            <person name="Blanchette R.A."/>
            <person name="Henrissat B."/>
            <person name="Martin F."/>
            <person name="Cullen D."/>
            <person name="Hibbett D.S."/>
            <person name="Grigoriev I.V."/>
        </authorList>
    </citation>
    <scope>NUCLEOTIDE SEQUENCE [LARGE SCALE GENOMIC DNA]</scope>
    <source>
        <strain evidence="4">FD-172 SS1</strain>
    </source>
</reference>
<feature type="compositionally biased region" description="Basic and acidic residues" evidence="1">
    <location>
        <begin position="137"/>
        <end position="148"/>
    </location>
</feature>
<dbReference type="InterPro" id="IPR051681">
    <property type="entry name" value="Ser/Thr_Kinases-Pseudokinases"/>
</dbReference>
<dbReference type="PROSITE" id="PS50011">
    <property type="entry name" value="PROTEIN_KINASE_DOM"/>
    <property type="match status" value="1"/>
</dbReference>
<sequence length="487" mass="54705">MSAATLYYKSREYSTVQRILATINYTRITKFYACIGRILYVEAILDDMASNLYDDERALYCATLIMLSEEYAEVAKQAEVPVSGIIRRVVKFAQRERKLRTWTKAAKATTEEFKAARADSAERSKLASLENLPAHPTETRAGARDPRNSHASLLKAGTAAIRFAEMATEMRKKMNALPEGRRYPYKEALSNIYDATGIYPCDEGLMSSEIGKFNCANSVEQGGYDFWERGTFLDRHEVVLKQLAPYGSSKSASGHFDDRSCVERLVKIWASFNHPYVLRLIGCYTEQHGVCVVAPYMPNGNACTYIREHNNANCSKVLLQVAEGLEYIHGMGAVHGEICGSNVLIATSGHACIADFGLSDMAERCHPAEYVFLGKHGGGPRWKAPELFRFANNQKPACTTQSDIFAFGRLIYELTTDRMPFHESKDEYHALRRIWDGEKLSMPKDVYARRRGLTDGMWALAEDCWAEDPNSRPTAREAAQRLKSLGI</sequence>
<protein>
    <recommendedName>
        <fullName evidence="2">Protein kinase domain-containing protein</fullName>
    </recommendedName>
</protein>
<dbReference type="InterPro" id="IPR011009">
    <property type="entry name" value="Kinase-like_dom_sf"/>
</dbReference>
<evidence type="ECO:0000256" key="1">
    <source>
        <dbReference type="SAM" id="MobiDB-lite"/>
    </source>
</evidence>
<name>A0A067MVG6_BOTB1</name>
<dbReference type="Pfam" id="PF07714">
    <property type="entry name" value="PK_Tyr_Ser-Thr"/>
    <property type="match status" value="1"/>
</dbReference>
<dbReference type="InterPro" id="IPR000719">
    <property type="entry name" value="Prot_kinase_dom"/>
</dbReference>